<dbReference type="EMBL" id="CP043494">
    <property type="protein sequence ID" value="WNG52001.1"/>
    <property type="molecule type" value="Genomic_DNA"/>
</dbReference>
<keyword evidence="2" id="KW-1185">Reference proteome</keyword>
<evidence type="ECO:0000313" key="1">
    <source>
        <dbReference type="EMBL" id="WNG52001.1"/>
    </source>
</evidence>
<name>A0ABY9X9C0_9BACT</name>
<organism evidence="1 2">
    <name type="scientific">Archangium minus</name>
    <dbReference type="NCBI Taxonomy" id="83450"/>
    <lineage>
        <taxon>Bacteria</taxon>
        <taxon>Pseudomonadati</taxon>
        <taxon>Myxococcota</taxon>
        <taxon>Myxococcia</taxon>
        <taxon>Myxococcales</taxon>
        <taxon>Cystobacterineae</taxon>
        <taxon>Archangiaceae</taxon>
        <taxon>Archangium</taxon>
    </lineage>
</organism>
<sequence length="131" mass="15135">MLTIRSHQLGVFEEAQAQHFLLHLMAHVRTHFPEEVGVLDDALLRARIEQGVRQGHALGLVTRRDLSRFINLLVASDWEFARAPEHAWMKDYLEDPGVSSPSVRLERLVQEFIRRGELEARNAVLREEFGQ</sequence>
<protein>
    <submittedName>
        <fullName evidence="1">Uncharacterized protein</fullName>
    </submittedName>
</protein>
<dbReference type="Proteomes" id="UP001611383">
    <property type="component" value="Chromosome"/>
</dbReference>
<dbReference type="RefSeq" id="WP_395812304.1">
    <property type="nucleotide sequence ID" value="NZ_CP043494.1"/>
</dbReference>
<gene>
    <name evidence="1" type="ORF">F0U60_53765</name>
</gene>
<proteinExistence type="predicted"/>
<evidence type="ECO:0000313" key="2">
    <source>
        <dbReference type="Proteomes" id="UP001611383"/>
    </source>
</evidence>
<accession>A0ABY9X9C0</accession>
<reference evidence="1 2" key="1">
    <citation type="submission" date="2019-08" db="EMBL/GenBank/DDBJ databases">
        <title>Archangium and Cystobacter genomes.</title>
        <authorList>
            <person name="Chen I.-C.K."/>
            <person name="Wielgoss S."/>
        </authorList>
    </citation>
    <scope>NUCLEOTIDE SEQUENCE [LARGE SCALE GENOMIC DNA]</scope>
    <source>
        <strain evidence="1 2">Cbm 6</strain>
    </source>
</reference>